<evidence type="ECO:0000313" key="2">
    <source>
        <dbReference type="EMBL" id="ETN60251.1"/>
    </source>
</evidence>
<dbReference type="eggNOG" id="ENOG502RZD1">
    <property type="taxonomic scope" value="Eukaryota"/>
</dbReference>
<dbReference type="AlphaFoldDB" id="W5J8G0"/>
<feature type="domain" description="CHK kinase-like" evidence="1">
    <location>
        <begin position="313"/>
        <end position="414"/>
    </location>
</feature>
<dbReference type="EnsemblMetazoa" id="ADAC008117-RA">
    <property type="protein sequence ID" value="ADAC008117-PA"/>
    <property type="gene ID" value="ADAC008117"/>
</dbReference>
<dbReference type="InterPro" id="IPR015897">
    <property type="entry name" value="CHK_kinase-like"/>
</dbReference>
<accession>W5J8G0</accession>
<dbReference type="SUPFAM" id="SSF56112">
    <property type="entry name" value="Protein kinase-like (PK-like)"/>
    <property type="match status" value="2"/>
</dbReference>
<dbReference type="EMBL" id="ADMH02001961">
    <property type="protein sequence ID" value="ETN60251.1"/>
    <property type="molecule type" value="Genomic_DNA"/>
</dbReference>
<dbReference type="SMART" id="SM00587">
    <property type="entry name" value="CHK"/>
    <property type="match status" value="1"/>
</dbReference>
<dbReference type="PANTHER" id="PTHR11012:SF12">
    <property type="entry name" value="CHK KINASE-LIKE DOMAIN-CONTAINING PROTEIN-RELATED"/>
    <property type="match status" value="1"/>
</dbReference>
<proteinExistence type="predicted"/>
<reference evidence="2 4" key="1">
    <citation type="journal article" date="2010" name="BMC Genomics">
        <title>Combination of measures distinguishes pre-miRNAs from other stem-loops in the genome of the newly sequenced Anopheles darlingi.</title>
        <authorList>
            <person name="Mendes N.D."/>
            <person name="Freitas A.T."/>
            <person name="Vasconcelos A.T."/>
            <person name="Sagot M.F."/>
        </authorList>
    </citation>
    <scope>NUCLEOTIDE SEQUENCE</scope>
</reference>
<keyword evidence="4" id="KW-1185">Reference proteome</keyword>
<protein>
    <submittedName>
        <fullName evidence="2">Juvenile hormone-inducible protein</fullName>
    </submittedName>
</protein>
<evidence type="ECO:0000313" key="4">
    <source>
        <dbReference type="Proteomes" id="UP000000673"/>
    </source>
</evidence>
<dbReference type="InterPro" id="IPR011009">
    <property type="entry name" value="Kinase-like_dom_sf"/>
</dbReference>
<dbReference type="Pfam" id="PF02958">
    <property type="entry name" value="EcKL"/>
    <property type="match status" value="3"/>
</dbReference>
<sequence length="493" mass="57282">MFHPNTDRLVYATVKPHTILILEDVTGKGWQTGQYITTFEEVIPSVKAIAKFHAASVVIERDFNADDRVDDTMLIDYRICSWTTPAVDVHYLLDTIIDQSLKETHRDKIVCLYYEEFCRLLVRLGYIGHIPGLMELQIELLRKGALELFHYITLYPFRFIDRSKINFEELLSGKASNPAAYSETYRRVMKTVLLRFLHQEFENDSAIQLKASCVLRPGTKAGDHFASVMYRTQVQYQMVSGVEKSIDLIMKIKPAMEGLKKELLDSDGDDFFGKEMRMYGSVLPQMAQLLATIGERYEYPRLVYSCKEPHIIIVLEDISAGGWTMKGLVKSYEELKPTIRNIAKFHAASVVIEQMRGDRIVDTVFVDYQMCCWSSQVVDLLYLIYMIPEQTVKDTHRDEIVHYYHQTFSEVLVRLNCVERIPRLIDLQVELLRAGALELFHYIVFSAFRYIDMSTVDPEQFFLGKVKNPAFEMMEFQQTIRKELPRLKYQGII</sequence>
<dbReference type="InterPro" id="IPR004119">
    <property type="entry name" value="EcKL"/>
</dbReference>
<dbReference type="HOGENOM" id="CLU_553452_0_0_1"/>
<dbReference type="VEuPathDB" id="VectorBase:ADAC008117"/>
<dbReference type="VEuPathDB" id="VectorBase:ADAR2_003276"/>
<dbReference type="VEuPathDB" id="VectorBase:ADAR2_012012"/>
<reference evidence="3" key="4">
    <citation type="submission" date="2015-06" db="UniProtKB">
        <authorList>
            <consortium name="EnsemblMetazoa"/>
        </authorList>
    </citation>
    <scope>IDENTIFICATION</scope>
</reference>
<dbReference type="VEuPathDB" id="VectorBase:ADAR2_011536"/>
<reference evidence="2" key="2">
    <citation type="submission" date="2010-05" db="EMBL/GenBank/DDBJ databases">
        <authorList>
            <person name="Almeida L.G."/>
            <person name="Nicolas M.F."/>
            <person name="Souza R.C."/>
            <person name="Vasconcelos A.T.R."/>
        </authorList>
    </citation>
    <scope>NUCLEOTIDE SEQUENCE</scope>
</reference>
<evidence type="ECO:0000259" key="1">
    <source>
        <dbReference type="SMART" id="SM00587"/>
    </source>
</evidence>
<dbReference type="VEuPathDB" id="VectorBase:ADAR2_000788"/>
<organism evidence="2">
    <name type="scientific">Anopheles darlingi</name>
    <name type="common">Mosquito</name>
    <dbReference type="NCBI Taxonomy" id="43151"/>
    <lineage>
        <taxon>Eukaryota</taxon>
        <taxon>Metazoa</taxon>
        <taxon>Ecdysozoa</taxon>
        <taxon>Arthropoda</taxon>
        <taxon>Hexapoda</taxon>
        <taxon>Insecta</taxon>
        <taxon>Pterygota</taxon>
        <taxon>Neoptera</taxon>
        <taxon>Endopterygota</taxon>
        <taxon>Diptera</taxon>
        <taxon>Nematocera</taxon>
        <taxon>Culicoidea</taxon>
        <taxon>Culicidae</taxon>
        <taxon>Anophelinae</taxon>
        <taxon>Anopheles</taxon>
    </lineage>
</organism>
<reference evidence="2" key="3">
    <citation type="journal article" date="2013" name="Nucleic Acids Res.">
        <title>The genome of Anopheles darlingi, the main neotropical malaria vector.</title>
        <authorList>
            <person name="Marinotti O."/>
            <person name="Cerqueira G.C."/>
            <person name="de Almeida L.G."/>
            <person name="Ferro M.I."/>
            <person name="Loreto E.L."/>
            <person name="Zaha A."/>
            <person name="Teixeira S.M."/>
            <person name="Wespiser A.R."/>
            <person name="Almeida E Silva A."/>
            <person name="Schlindwein A.D."/>
            <person name="Pacheco A.C."/>
            <person name="Silva A.L."/>
            <person name="Graveley B.R."/>
            <person name="Walenz B.P."/>
            <person name="Lima Bde A."/>
            <person name="Ribeiro C.A."/>
            <person name="Nunes-Silva C.G."/>
            <person name="de Carvalho C.R."/>
            <person name="Soares C.M."/>
            <person name="de Menezes C.B."/>
            <person name="Matiolli C."/>
            <person name="Caffrey D."/>
            <person name="Araujo D.A."/>
            <person name="de Oliveira D.M."/>
            <person name="Golenbock D."/>
            <person name="Grisard E.C."/>
            <person name="Fantinatti-Garboggini F."/>
            <person name="de Carvalho F.M."/>
            <person name="Barcellos F.G."/>
            <person name="Prosdocimi F."/>
            <person name="May G."/>
            <person name="Azevedo Junior G.M."/>
            <person name="Guimaraes G.M."/>
            <person name="Goldman G.H."/>
            <person name="Padilha I.Q."/>
            <person name="Batista Jda S."/>
            <person name="Ferro J.A."/>
            <person name="Ribeiro J.M."/>
            <person name="Fietto J.L."/>
            <person name="Dabbas K.M."/>
            <person name="Cerdeira L."/>
            <person name="Agnez-Lima L.F."/>
            <person name="Brocchi M."/>
            <person name="de Carvalho M.O."/>
            <person name="Teixeira Mde M."/>
            <person name="Diniz Maia Mde M."/>
            <person name="Goldman M.H."/>
            <person name="Cruz Schneider M.P."/>
            <person name="Felipe M.S."/>
            <person name="Hungria M."/>
            <person name="Nicolas M.F."/>
            <person name="Pereira M."/>
            <person name="Montes M.A."/>
            <person name="Cantao M.E."/>
            <person name="Vincentz M."/>
            <person name="Rafael M.S."/>
            <person name="Silverman N."/>
            <person name="Stoco P.H."/>
            <person name="Souza R.C."/>
            <person name="Vicentini R."/>
            <person name="Gazzinelli R.T."/>
            <person name="Neves Rde O."/>
            <person name="Silva R."/>
            <person name="Astolfi-Filho S."/>
            <person name="Maciel T.E."/>
            <person name="Urmenyi T.P."/>
            <person name="Tadei W.P."/>
            <person name="Camargo E.P."/>
            <person name="de Vasconcelos A.T."/>
        </authorList>
    </citation>
    <scope>NUCLEOTIDE SEQUENCE</scope>
</reference>
<dbReference type="Proteomes" id="UP000000673">
    <property type="component" value="Unassembled WGS sequence"/>
</dbReference>
<evidence type="ECO:0000313" key="3">
    <source>
        <dbReference type="EnsemblMetazoa" id="ADAC008117-PA"/>
    </source>
</evidence>
<name>W5J8G0_ANODA</name>
<dbReference type="PANTHER" id="PTHR11012">
    <property type="entry name" value="PROTEIN KINASE-LIKE DOMAIN-CONTAINING"/>
    <property type="match status" value="1"/>
</dbReference>
<gene>
    <name evidence="2" type="ORF">AND_008117</name>
</gene>